<dbReference type="Proteomes" id="UP000435112">
    <property type="component" value="Unassembled WGS sequence"/>
</dbReference>
<feature type="region of interest" description="Disordered" evidence="1">
    <location>
        <begin position="69"/>
        <end position="93"/>
    </location>
</feature>
<evidence type="ECO:0000313" key="3">
    <source>
        <dbReference type="Proteomes" id="UP000435112"/>
    </source>
</evidence>
<evidence type="ECO:0000313" key="2">
    <source>
        <dbReference type="EMBL" id="KAE9045025.1"/>
    </source>
</evidence>
<protein>
    <submittedName>
        <fullName evidence="2">Uncharacterized protein</fullName>
    </submittedName>
</protein>
<reference evidence="2 3" key="1">
    <citation type="submission" date="2018-09" db="EMBL/GenBank/DDBJ databases">
        <title>Genomic investigation of the strawberry pathogen Phytophthora fragariae indicates pathogenicity is determined by transcriptional variation in three key races.</title>
        <authorList>
            <person name="Adams T.M."/>
            <person name="Armitage A.D."/>
            <person name="Sobczyk M.K."/>
            <person name="Bates H.J."/>
            <person name="Dunwell J.M."/>
            <person name="Nellist C.F."/>
            <person name="Harrison R.J."/>
        </authorList>
    </citation>
    <scope>NUCLEOTIDE SEQUENCE [LARGE SCALE GENOMIC DNA]</scope>
    <source>
        <strain evidence="2 3">SCRP324</strain>
    </source>
</reference>
<feature type="compositionally biased region" description="Low complexity" evidence="1">
    <location>
        <begin position="69"/>
        <end position="83"/>
    </location>
</feature>
<name>A0A6A3NP43_9STRA</name>
<evidence type="ECO:0000256" key="1">
    <source>
        <dbReference type="SAM" id="MobiDB-lite"/>
    </source>
</evidence>
<sequence>MQSGFSRPRALSIVHTTAASITALTNRFYSVAQMIHYSVAQMIHRVEPVRQCRNTCCGRVHDHTAAPVLLGGSDDPLLGGSDDPPSRTGSSVP</sequence>
<dbReference type="EMBL" id="QXFU01000083">
    <property type="protein sequence ID" value="KAE9045025.1"/>
    <property type="molecule type" value="Genomic_DNA"/>
</dbReference>
<organism evidence="2 3">
    <name type="scientific">Phytophthora rubi</name>
    <dbReference type="NCBI Taxonomy" id="129364"/>
    <lineage>
        <taxon>Eukaryota</taxon>
        <taxon>Sar</taxon>
        <taxon>Stramenopiles</taxon>
        <taxon>Oomycota</taxon>
        <taxon>Peronosporomycetes</taxon>
        <taxon>Peronosporales</taxon>
        <taxon>Peronosporaceae</taxon>
        <taxon>Phytophthora</taxon>
    </lineage>
</organism>
<gene>
    <name evidence="2" type="ORF">PR002_g2456</name>
</gene>
<dbReference type="AlphaFoldDB" id="A0A6A3NP43"/>
<comment type="caution">
    <text evidence="2">The sequence shown here is derived from an EMBL/GenBank/DDBJ whole genome shotgun (WGS) entry which is preliminary data.</text>
</comment>
<accession>A0A6A3NP43</accession>
<proteinExistence type="predicted"/>